<evidence type="ECO:0000256" key="3">
    <source>
        <dbReference type="ARBA" id="ARBA00022679"/>
    </source>
</evidence>
<evidence type="ECO:0000313" key="5">
    <source>
        <dbReference type="EMBL" id="KIZ16524.1"/>
    </source>
</evidence>
<dbReference type="PANTHER" id="PTHR44942:SF4">
    <property type="entry name" value="METHYLTRANSFERASE TYPE 11 DOMAIN-CONTAINING PROTEIN"/>
    <property type="match status" value="1"/>
</dbReference>
<evidence type="ECO:0000256" key="2">
    <source>
        <dbReference type="ARBA" id="ARBA00022603"/>
    </source>
</evidence>
<dbReference type="InterPro" id="IPR051052">
    <property type="entry name" value="Diverse_substrate_MTase"/>
</dbReference>
<gene>
    <name evidence="5" type="ORF">SNA_19610</name>
</gene>
<accession>A0A0D7CJV9</accession>
<dbReference type="PANTHER" id="PTHR44942">
    <property type="entry name" value="METHYLTRANSF_11 DOMAIN-CONTAINING PROTEIN"/>
    <property type="match status" value="1"/>
</dbReference>
<organism evidence="5 6">
    <name type="scientific">Streptomyces natalensis ATCC 27448</name>
    <dbReference type="NCBI Taxonomy" id="1240678"/>
    <lineage>
        <taxon>Bacteria</taxon>
        <taxon>Bacillati</taxon>
        <taxon>Actinomycetota</taxon>
        <taxon>Actinomycetes</taxon>
        <taxon>Kitasatosporales</taxon>
        <taxon>Streptomycetaceae</taxon>
        <taxon>Streptomyces</taxon>
    </lineage>
</organism>
<dbReference type="GO" id="GO:0032259">
    <property type="term" value="P:methylation"/>
    <property type="evidence" value="ECO:0007669"/>
    <property type="project" value="UniProtKB-KW"/>
</dbReference>
<dbReference type="InterPro" id="IPR013216">
    <property type="entry name" value="Methyltransf_11"/>
</dbReference>
<protein>
    <submittedName>
        <fullName evidence="5">Methyltransferase type 11</fullName>
    </submittedName>
</protein>
<feature type="domain" description="Methyltransferase type 11" evidence="4">
    <location>
        <begin position="46"/>
        <end position="129"/>
    </location>
</feature>
<name>A0A0D7CJV9_9ACTN</name>
<dbReference type="AlphaFoldDB" id="A0A0D7CJV9"/>
<dbReference type="EMBL" id="JRKI01000027">
    <property type="protein sequence ID" value="KIZ16524.1"/>
    <property type="molecule type" value="Genomic_DNA"/>
</dbReference>
<dbReference type="InterPro" id="IPR029063">
    <property type="entry name" value="SAM-dependent_MTases_sf"/>
</dbReference>
<evidence type="ECO:0000313" key="6">
    <source>
        <dbReference type="Proteomes" id="UP000032458"/>
    </source>
</evidence>
<dbReference type="GO" id="GO:0008757">
    <property type="term" value="F:S-adenosylmethionine-dependent methyltransferase activity"/>
    <property type="evidence" value="ECO:0007669"/>
    <property type="project" value="InterPro"/>
</dbReference>
<dbReference type="Gene3D" id="3.40.50.150">
    <property type="entry name" value="Vaccinia Virus protein VP39"/>
    <property type="match status" value="1"/>
</dbReference>
<keyword evidence="3 5" id="KW-0808">Transferase</keyword>
<dbReference type="PATRIC" id="fig|1240678.4.peg.4139"/>
<evidence type="ECO:0000256" key="1">
    <source>
        <dbReference type="ARBA" id="ARBA00008361"/>
    </source>
</evidence>
<keyword evidence="6" id="KW-1185">Reference proteome</keyword>
<comment type="caution">
    <text evidence="5">The sequence shown here is derived from an EMBL/GenBank/DDBJ whole genome shotgun (WGS) entry which is preliminary data.</text>
</comment>
<sequence length="255" mass="28159">MVNLIPDSAERFSKFAEFYDRVRPKPPQELADLLRQWSGSANPAVVDIGCGTGLSSTIWPEVTGVEPSAEMRAIAAGRGINVVDGTGEETGLPDGCADIVTVSHALHWFDAARAFPEITRILRPGGVLAAFDFDWPPAVDPEVDAAYREFEAAHTALEAERGLRPTFAPKSEHLRRLRDSGLFRHVNEVCLHMKETGGADRFVDFASSQGGVIALLEEGVSEDALGLTRLREVTKRRMTDRSTWWWTCRVRLATR</sequence>
<evidence type="ECO:0000259" key="4">
    <source>
        <dbReference type="Pfam" id="PF08241"/>
    </source>
</evidence>
<proteinExistence type="inferred from homology"/>
<dbReference type="SUPFAM" id="SSF53335">
    <property type="entry name" value="S-adenosyl-L-methionine-dependent methyltransferases"/>
    <property type="match status" value="1"/>
</dbReference>
<dbReference type="Pfam" id="PF08241">
    <property type="entry name" value="Methyltransf_11"/>
    <property type="match status" value="1"/>
</dbReference>
<keyword evidence="2 5" id="KW-0489">Methyltransferase</keyword>
<comment type="similarity">
    <text evidence="1">Belongs to the methyltransferase superfamily.</text>
</comment>
<dbReference type="Proteomes" id="UP000032458">
    <property type="component" value="Unassembled WGS sequence"/>
</dbReference>
<dbReference type="CDD" id="cd02440">
    <property type="entry name" value="AdoMet_MTases"/>
    <property type="match status" value="1"/>
</dbReference>
<reference evidence="5 6" key="1">
    <citation type="submission" date="2014-09" db="EMBL/GenBank/DDBJ databases">
        <title>Draft genome sequence of Streptomyces natalensis ATCC 27448, producer of the antifungal pimaricin.</title>
        <authorList>
            <person name="Mendes M.V."/>
            <person name="Beites T."/>
            <person name="Pires S."/>
            <person name="Santos C.L."/>
            <person name="Moradas-Ferreira P."/>
        </authorList>
    </citation>
    <scope>NUCLEOTIDE SEQUENCE [LARGE SCALE GENOMIC DNA]</scope>
    <source>
        <strain evidence="5 6">ATCC 27448</strain>
    </source>
</reference>